<sequence length="31" mass="3924">MCLYSRGKHRHKQILCLIYRRKYRHKNNGFC</sequence>
<reference evidence="1" key="1">
    <citation type="journal article" date="2021" name="Proc. Natl. Acad. Sci. U.S.A.">
        <title>A Catalog of Tens of Thousands of Viruses from Human Metagenomes Reveals Hidden Associations with Chronic Diseases.</title>
        <authorList>
            <person name="Tisza M.J."/>
            <person name="Buck C.B."/>
        </authorList>
    </citation>
    <scope>NUCLEOTIDE SEQUENCE</scope>
    <source>
        <strain evidence="1">CtGdK3</strain>
    </source>
</reference>
<dbReference type="EMBL" id="BK014990">
    <property type="protein sequence ID" value="DAD85883.1"/>
    <property type="molecule type" value="Genomic_DNA"/>
</dbReference>
<name>A0A8S5MVE8_9CAUD</name>
<organism evidence="1">
    <name type="scientific">Siphoviridae sp. ctGdK3</name>
    <dbReference type="NCBI Taxonomy" id="2826222"/>
    <lineage>
        <taxon>Viruses</taxon>
        <taxon>Duplodnaviria</taxon>
        <taxon>Heunggongvirae</taxon>
        <taxon>Uroviricota</taxon>
        <taxon>Caudoviricetes</taxon>
    </lineage>
</organism>
<protein>
    <submittedName>
        <fullName evidence="1">Uncharacterized protein</fullName>
    </submittedName>
</protein>
<accession>A0A8S5MVE8</accession>
<proteinExistence type="predicted"/>
<evidence type="ECO:0000313" key="1">
    <source>
        <dbReference type="EMBL" id="DAD85883.1"/>
    </source>
</evidence>